<dbReference type="EMBL" id="LCFP01000002">
    <property type="protein sequence ID" value="KKS98386.1"/>
    <property type="molecule type" value="Genomic_DNA"/>
</dbReference>
<dbReference type="Proteomes" id="UP000034894">
    <property type="component" value="Unassembled WGS sequence"/>
</dbReference>
<protein>
    <recommendedName>
        <fullName evidence="3">LamG-like jellyroll fold domain-containing protein</fullName>
    </recommendedName>
</protein>
<dbReference type="SUPFAM" id="SSF49899">
    <property type="entry name" value="Concanavalin A-like lectins/glucanases"/>
    <property type="match status" value="1"/>
</dbReference>
<name>A0A0G1FTN3_9BACT</name>
<dbReference type="Pfam" id="PF13385">
    <property type="entry name" value="Laminin_G_3"/>
    <property type="match status" value="1"/>
</dbReference>
<evidence type="ECO:0008006" key="3">
    <source>
        <dbReference type="Google" id="ProtNLM"/>
    </source>
</evidence>
<reference evidence="1 2" key="1">
    <citation type="journal article" date="2015" name="Nature">
        <title>rRNA introns, odd ribosomes, and small enigmatic genomes across a large radiation of phyla.</title>
        <authorList>
            <person name="Brown C.T."/>
            <person name="Hug L.A."/>
            <person name="Thomas B.C."/>
            <person name="Sharon I."/>
            <person name="Castelle C.J."/>
            <person name="Singh A."/>
            <person name="Wilkins M.J."/>
            <person name="Williams K.H."/>
            <person name="Banfield J.F."/>
        </authorList>
    </citation>
    <scope>NUCLEOTIDE SEQUENCE [LARGE SCALE GENOMIC DNA]</scope>
</reference>
<sequence>MDDSSQELLIPSGQNHPVLKIAGKVREITGIKNKALELEEQNRLTCLNNITCLKLDIDKGLSLILWIKIKSGDKKPFQQEIISLTQNYGDNFKKKSFYNVFDLATLNSQAKGYISGIFDGRYLYLIPIKNDLKYHGLVARYDTSKVFNQTNSWEIFDTEKINKAAKGYGGGVFDGQYIYLVPNYNDNTRSGLVVRFDTRKEFRNKSSWEIFDTTLLNDNSRGFWGGIFDGRYIYFVPHHHNKDYSGVITQYDTTSAFSSPDAWRITDITKFNSRAKGFLGGIYDGRYVYFIPNRTGVDIFSGLLGIYDTGKDLQSASAWQFFDIQKLNPQAKGFAGGVFDGRYIYLAPLFSDPVNFNGLSARYDTRLPLLSPLAWQFNNLSNLDQNAKGFIDIAFDGKNLYYIPFRNRYTESEEIMAGGLKSWCSADQTGGFSGTIARYKTGDDFSRNQSWSFFDLTSIDSTYKGFWGGAFDGRFLYYIPVKFACSILSSQIIRYDTVDTALSQIKLIVSPVFQSSFSSQNKSDLVLTGNILRQNISIYSGENIADNQWHQLALVIDGSSASLYVDGKQKKVKYPDQIKNKIGDFLLTVGNADRENTADFAIDEIQIYNHSLTIENINQLYLKFK</sequence>
<evidence type="ECO:0000313" key="2">
    <source>
        <dbReference type="Proteomes" id="UP000034894"/>
    </source>
</evidence>
<proteinExistence type="predicted"/>
<dbReference type="AlphaFoldDB" id="A0A0G1FTN3"/>
<dbReference type="Gene3D" id="2.60.120.200">
    <property type="match status" value="1"/>
</dbReference>
<evidence type="ECO:0000313" key="1">
    <source>
        <dbReference type="EMBL" id="KKS98386.1"/>
    </source>
</evidence>
<dbReference type="InterPro" id="IPR013320">
    <property type="entry name" value="ConA-like_dom_sf"/>
</dbReference>
<comment type="caution">
    <text evidence="1">The sequence shown here is derived from an EMBL/GenBank/DDBJ whole genome shotgun (WGS) entry which is preliminary data.</text>
</comment>
<accession>A0A0G1FTN3</accession>
<organism evidence="1 2">
    <name type="scientific">Candidatus Gottesmanbacteria bacterium GW2011_GWA2_43_14</name>
    <dbReference type="NCBI Taxonomy" id="1618443"/>
    <lineage>
        <taxon>Bacteria</taxon>
        <taxon>Candidatus Gottesmaniibacteriota</taxon>
    </lineage>
</organism>
<gene>
    <name evidence="1" type="ORF">UV73_C0002G0100</name>
</gene>